<keyword evidence="3 4" id="KW-0413">Isomerase</keyword>
<comment type="catalytic activity">
    <reaction evidence="4">
        <text>L-alanine = D-alanine</text>
        <dbReference type="Rhea" id="RHEA:20249"/>
        <dbReference type="ChEBI" id="CHEBI:57416"/>
        <dbReference type="ChEBI" id="CHEBI:57972"/>
        <dbReference type="EC" id="5.1.1.1"/>
    </reaction>
</comment>
<dbReference type="CDD" id="cd00430">
    <property type="entry name" value="PLPDE_III_AR"/>
    <property type="match status" value="1"/>
</dbReference>
<dbReference type="PRINTS" id="PR00992">
    <property type="entry name" value="ALARACEMASE"/>
</dbReference>
<dbReference type="InterPro" id="IPR011079">
    <property type="entry name" value="Ala_racemase_C"/>
</dbReference>
<comment type="cofactor">
    <cofactor evidence="1 4 5">
        <name>pyridoxal 5'-phosphate</name>
        <dbReference type="ChEBI" id="CHEBI:597326"/>
    </cofactor>
</comment>
<evidence type="ECO:0000259" key="7">
    <source>
        <dbReference type="SMART" id="SM01005"/>
    </source>
</evidence>
<dbReference type="AlphaFoldDB" id="A0A162F3A9"/>
<keyword evidence="9" id="KW-1185">Reference proteome</keyword>
<dbReference type="InterPro" id="IPR029066">
    <property type="entry name" value="PLP-binding_barrel"/>
</dbReference>
<evidence type="ECO:0000313" key="9">
    <source>
        <dbReference type="Proteomes" id="UP000075806"/>
    </source>
</evidence>
<dbReference type="RefSeq" id="WP_061947562.1">
    <property type="nucleotide sequence ID" value="NZ_LTAO01000002.1"/>
</dbReference>
<evidence type="ECO:0000256" key="4">
    <source>
        <dbReference type="HAMAP-Rule" id="MF_01201"/>
    </source>
</evidence>
<sequence>MDNNLYYRDTWAEIHLDAIAENVKAMKEFYDFKKMNIMAVVKANGYGHGAIQVAKTAIEAGASHLGVALLEEGIELRKAGISSPILMMGRIRPSDVAVAQKHQITITVFQSEWVKEASKHLVKELPLYVHLKLDSGMGRLGLRNSADIQETCSLLEKNDIFHIDGVFTHFATADEKETDYFNKQYKRFEEMLGWLQENRVDVANILIHCGNSATGLKYPDKTFNLFRFGISMYGLTPSPEMTNELPIPLKQAFVLKSKLTHVKKLKSGESISYGATYTTMEEEWIGTIPIGYADGWIRANSTNEGFILINGESAPFVGRICMDQCMVKLPREFAVDTEVTLIGQTLPLNMDVVAARLDTINYEIPCIITDRVPRVYFKNGKYVQTLTKYDKNEQN</sequence>
<feature type="binding site" evidence="4 6">
    <location>
        <position position="139"/>
    </location>
    <ligand>
        <name>substrate</name>
    </ligand>
</feature>
<proteinExistence type="inferred from homology"/>
<comment type="pathway">
    <text evidence="4">Amino-acid biosynthesis; D-alanine biosynthesis; D-alanine from L-alanine: step 1/1.</text>
</comment>
<feature type="modified residue" description="N6-(pyridoxal phosphate)lysine" evidence="4 5">
    <location>
        <position position="42"/>
    </location>
</feature>
<dbReference type="InterPro" id="IPR020622">
    <property type="entry name" value="Ala_racemase_pyridoxalP-BS"/>
</dbReference>
<dbReference type="HAMAP" id="MF_01201">
    <property type="entry name" value="Ala_racemase"/>
    <property type="match status" value="1"/>
</dbReference>
<dbReference type="UniPathway" id="UPA00042">
    <property type="reaction ID" value="UER00497"/>
</dbReference>
<dbReference type="GO" id="GO:0030170">
    <property type="term" value="F:pyridoxal phosphate binding"/>
    <property type="evidence" value="ECO:0007669"/>
    <property type="project" value="UniProtKB-UniRule"/>
</dbReference>
<dbReference type="Proteomes" id="UP000075806">
    <property type="component" value="Unassembled WGS sequence"/>
</dbReference>
<dbReference type="GO" id="GO:0009252">
    <property type="term" value="P:peptidoglycan biosynthetic process"/>
    <property type="evidence" value="ECO:0007669"/>
    <property type="project" value="TreeGrafter"/>
</dbReference>
<dbReference type="InterPro" id="IPR009006">
    <property type="entry name" value="Ala_racemase/Decarboxylase_C"/>
</dbReference>
<feature type="domain" description="Alanine racemase C-terminal" evidence="7">
    <location>
        <begin position="252"/>
        <end position="377"/>
    </location>
</feature>
<dbReference type="STRING" id="519424.AZF04_14490"/>
<dbReference type="GO" id="GO:0005829">
    <property type="term" value="C:cytosol"/>
    <property type="evidence" value="ECO:0007669"/>
    <property type="project" value="TreeGrafter"/>
</dbReference>
<comment type="similarity">
    <text evidence="4">Belongs to the alanine racemase family.</text>
</comment>
<dbReference type="EMBL" id="LTAO01000002">
    <property type="protein sequence ID" value="KYG34396.1"/>
    <property type="molecule type" value="Genomic_DNA"/>
</dbReference>
<dbReference type="SUPFAM" id="SSF51419">
    <property type="entry name" value="PLP-binding barrel"/>
    <property type="match status" value="1"/>
</dbReference>
<dbReference type="SUPFAM" id="SSF50621">
    <property type="entry name" value="Alanine racemase C-terminal domain-like"/>
    <property type="match status" value="1"/>
</dbReference>
<dbReference type="FunFam" id="3.20.20.10:FF:000002">
    <property type="entry name" value="Alanine racemase"/>
    <property type="match status" value="1"/>
</dbReference>
<dbReference type="Gene3D" id="2.40.37.10">
    <property type="entry name" value="Lyase, Ornithine Decarboxylase, Chain A, domain 1"/>
    <property type="match status" value="1"/>
</dbReference>
<feature type="binding site" evidence="4 6">
    <location>
        <position position="322"/>
    </location>
    <ligand>
        <name>substrate</name>
    </ligand>
</feature>
<feature type="active site" description="Proton acceptor; specific for L-alanine" evidence="4">
    <location>
        <position position="273"/>
    </location>
</feature>
<gene>
    <name evidence="8" type="ORF">AZF04_14490</name>
</gene>
<feature type="active site" description="Proton acceptor; specific for D-alanine" evidence="4">
    <location>
        <position position="42"/>
    </location>
</feature>
<comment type="caution">
    <text evidence="8">The sequence shown here is derived from an EMBL/GenBank/DDBJ whole genome shotgun (WGS) entry which is preliminary data.</text>
</comment>
<dbReference type="EC" id="5.1.1.1" evidence="4"/>
<dbReference type="Pfam" id="PF01168">
    <property type="entry name" value="Ala_racemase_N"/>
    <property type="match status" value="1"/>
</dbReference>
<reference evidence="8" key="1">
    <citation type="submission" date="2016-02" db="EMBL/GenBank/DDBJ databases">
        <title>Genome sequence of Bacillus trypoxylicola KCTC 13244(T).</title>
        <authorList>
            <person name="Jeong H."/>
            <person name="Park S.-H."/>
            <person name="Choi S.-K."/>
        </authorList>
    </citation>
    <scope>NUCLEOTIDE SEQUENCE [LARGE SCALE GENOMIC DNA]</scope>
    <source>
        <strain evidence="8">KCTC 13244</strain>
    </source>
</reference>
<accession>A0A162F3A9</accession>
<dbReference type="OrthoDB" id="9813814at2"/>
<dbReference type="GO" id="GO:0030632">
    <property type="term" value="P:D-alanine biosynthetic process"/>
    <property type="evidence" value="ECO:0007669"/>
    <property type="project" value="UniProtKB-UniRule"/>
</dbReference>
<dbReference type="Gene3D" id="3.20.20.10">
    <property type="entry name" value="Alanine racemase"/>
    <property type="match status" value="1"/>
</dbReference>
<evidence type="ECO:0000256" key="1">
    <source>
        <dbReference type="ARBA" id="ARBA00001933"/>
    </source>
</evidence>
<dbReference type="SMART" id="SM01005">
    <property type="entry name" value="Ala_racemase_C"/>
    <property type="match status" value="1"/>
</dbReference>
<evidence type="ECO:0000256" key="5">
    <source>
        <dbReference type="PIRSR" id="PIRSR600821-50"/>
    </source>
</evidence>
<evidence type="ECO:0000256" key="6">
    <source>
        <dbReference type="PIRSR" id="PIRSR600821-52"/>
    </source>
</evidence>
<dbReference type="PANTHER" id="PTHR30511:SF0">
    <property type="entry name" value="ALANINE RACEMASE, CATABOLIC-RELATED"/>
    <property type="match status" value="1"/>
</dbReference>
<dbReference type="PANTHER" id="PTHR30511">
    <property type="entry name" value="ALANINE RACEMASE"/>
    <property type="match status" value="1"/>
</dbReference>
<dbReference type="GO" id="GO:0008784">
    <property type="term" value="F:alanine racemase activity"/>
    <property type="evidence" value="ECO:0007669"/>
    <property type="project" value="UniProtKB-UniRule"/>
</dbReference>
<dbReference type="NCBIfam" id="TIGR00492">
    <property type="entry name" value="alr"/>
    <property type="match status" value="1"/>
</dbReference>
<name>A0A162F3A9_9BACI</name>
<dbReference type="PROSITE" id="PS00395">
    <property type="entry name" value="ALANINE_RACEMASE"/>
    <property type="match status" value="1"/>
</dbReference>
<evidence type="ECO:0000256" key="2">
    <source>
        <dbReference type="ARBA" id="ARBA00022898"/>
    </source>
</evidence>
<dbReference type="InterPro" id="IPR000821">
    <property type="entry name" value="Ala_racemase"/>
</dbReference>
<dbReference type="InterPro" id="IPR001608">
    <property type="entry name" value="Ala_racemase_N"/>
</dbReference>
<evidence type="ECO:0000256" key="3">
    <source>
        <dbReference type="ARBA" id="ARBA00023235"/>
    </source>
</evidence>
<organism evidence="8 9">
    <name type="scientific">Alkalihalobacillus trypoxylicola</name>
    <dbReference type="NCBI Taxonomy" id="519424"/>
    <lineage>
        <taxon>Bacteria</taxon>
        <taxon>Bacillati</taxon>
        <taxon>Bacillota</taxon>
        <taxon>Bacilli</taxon>
        <taxon>Bacillales</taxon>
        <taxon>Bacillaceae</taxon>
        <taxon>Alkalihalobacillus</taxon>
    </lineage>
</organism>
<protein>
    <recommendedName>
        <fullName evidence="4">Alanine racemase</fullName>
        <ecNumber evidence="4">5.1.1.1</ecNumber>
    </recommendedName>
</protein>
<dbReference type="Pfam" id="PF00842">
    <property type="entry name" value="Ala_racemase_C"/>
    <property type="match status" value="1"/>
</dbReference>
<evidence type="ECO:0000313" key="8">
    <source>
        <dbReference type="EMBL" id="KYG34396.1"/>
    </source>
</evidence>
<keyword evidence="2 4" id="KW-0663">Pyridoxal phosphate</keyword>
<comment type="function">
    <text evidence="4">Catalyzes the interconversion of L-alanine and D-alanine. May also act on other amino acids.</text>
</comment>